<gene>
    <name evidence="10" type="ORF">U0042_08310</name>
</gene>
<feature type="transmembrane region" description="Helical" evidence="7">
    <location>
        <begin position="341"/>
        <end position="364"/>
    </location>
</feature>
<dbReference type="Proteomes" id="UP001325479">
    <property type="component" value="Chromosome"/>
</dbReference>
<feature type="transmembrane region" description="Helical" evidence="7">
    <location>
        <begin position="299"/>
        <end position="329"/>
    </location>
</feature>
<evidence type="ECO:0000256" key="2">
    <source>
        <dbReference type="ARBA" id="ARBA00022448"/>
    </source>
</evidence>
<evidence type="ECO:0000256" key="1">
    <source>
        <dbReference type="ARBA" id="ARBA00004651"/>
    </source>
</evidence>
<dbReference type="InterPro" id="IPR025857">
    <property type="entry name" value="MacB_PCD"/>
</dbReference>
<dbReference type="EMBL" id="CP139965">
    <property type="protein sequence ID" value="WQD79669.1"/>
    <property type="molecule type" value="Genomic_DNA"/>
</dbReference>
<dbReference type="Pfam" id="PF12704">
    <property type="entry name" value="MacB_PCD"/>
    <property type="match status" value="1"/>
</dbReference>
<comment type="subcellular location">
    <subcellularLocation>
        <location evidence="1">Cell membrane</location>
        <topology evidence="1">Multi-pass membrane protein</topology>
    </subcellularLocation>
</comment>
<dbReference type="Pfam" id="PF02687">
    <property type="entry name" value="FtsX"/>
    <property type="match status" value="1"/>
</dbReference>
<evidence type="ECO:0000259" key="9">
    <source>
        <dbReference type="Pfam" id="PF12704"/>
    </source>
</evidence>
<dbReference type="InterPro" id="IPR051125">
    <property type="entry name" value="ABC-4/HrtB_transporter"/>
</dbReference>
<protein>
    <submittedName>
        <fullName evidence="10">ABC transporter permease</fullName>
    </submittedName>
</protein>
<evidence type="ECO:0000256" key="5">
    <source>
        <dbReference type="ARBA" id="ARBA00022989"/>
    </source>
</evidence>
<organism evidence="10 11">
    <name type="scientific">Paraburkholderia kururiensis</name>
    <dbReference type="NCBI Taxonomy" id="984307"/>
    <lineage>
        <taxon>Bacteria</taxon>
        <taxon>Pseudomonadati</taxon>
        <taxon>Pseudomonadota</taxon>
        <taxon>Betaproteobacteria</taxon>
        <taxon>Burkholderiales</taxon>
        <taxon>Burkholderiaceae</taxon>
        <taxon>Paraburkholderia</taxon>
    </lineage>
</organism>
<name>A0ABZ0WQW7_9BURK</name>
<proteinExistence type="predicted"/>
<evidence type="ECO:0000256" key="4">
    <source>
        <dbReference type="ARBA" id="ARBA00022692"/>
    </source>
</evidence>
<evidence type="ECO:0000256" key="6">
    <source>
        <dbReference type="ARBA" id="ARBA00023136"/>
    </source>
</evidence>
<evidence type="ECO:0000313" key="11">
    <source>
        <dbReference type="Proteomes" id="UP001325479"/>
    </source>
</evidence>
<dbReference type="PANTHER" id="PTHR43738:SF1">
    <property type="entry name" value="HEMIN TRANSPORT SYSTEM PERMEASE PROTEIN HRTB-RELATED"/>
    <property type="match status" value="1"/>
</dbReference>
<feature type="domain" description="MacB-like periplasmic core" evidence="9">
    <location>
        <begin position="23"/>
        <end position="227"/>
    </location>
</feature>
<feature type="domain" description="ABC3 transporter permease C-terminal" evidence="8">
    <location>
        <begin position="259"/>
        <end position="372"/>
    </location>
</feature>
<keyword evidence="5 7" id="KW-1133">Transmembrane helix</keyword>
<dbReference type="RefSeq" id="WP_114810537.1">
    <property type="nucleotide sequence ID" value="NZ_CP139965.1"/>
</dbReference>
<evidence type="ECO:0000313" key="10">
    <source>
        <dbReference type="EMBL" id="WQD79669.1"/>
    </source>
</evidence>
<keyword evidence="6 7" id="KW-0472">Membrane</keyword>
<feature type="transmembrane region" description="Helical" evidence="7">
    <location>
        <begin position="256"/>
        <end position="279"/>
    </location>
</feature>
<feature type="transmembrane region" description="Helical" evidence="7">
    <location>
        <begin position="21"/>
        <end position="44"/>
    </location>
</feature>
<evidence type="ECO:0000256" key="3">
    <source>
        <dbReference type="ARBA" id="ARBA00022475"/>
    </source>
</evidence>
<dbReference type="PANTHER" id="PTHR43738">
    <property type="entry name" value="ABC TRANSPORTER, MEMBRANE PROTEIN"/>
    <property type="match status" value="1"/>
</dbReference>
<reference evidence="10 11" key="1">
    <citation type="submission" date="2023-12" db="EMBL/GenBank/DDBJ databases">
        <title>Genome sequencing and assembly of bacterial species from a model synthetic community.</title>
        <authorList>
            <person name="Hogle S.L."/>
        </authorList>
    </citation>
    <scope>NUCLEOTIDE SEQUENCE [LARGE SCALE GENOMIC DNA]</scope>
    <source>
        <strain evidence="10 11">HAMBI 2494</strain>
    </source>
</reference>
<evidence type="ECO:0000259" key="8">
    <source>
        <dbReference type="Pfam" id="PF02687"/>
    </source>
</evidence>
<dbReference type="InterPro" id="IPR003838">
    <property type="entry name" value="ABC3_permease_C"/>
</dbReference>
<evidence type="ECO:0000256" key="7">
    <source>
        <dbReference type="SAM" id="Phobius"/>
    </source>
</evidence>
<keyword evidence="3" id="KW-1003">Cell membrane</keyword>
<keyword evidence="4 7" id="KW-0812">Transmembrane</keyword>
<keyword evidence="2" id="KW-0813">Transport</keyword>
<accession>A0ABZ0WQW7</accession>
<sequence length="378" mass="41164">MKGILRLAFKLLVNDSAKFTALIVGITFAVFLMVQMTSLFAGVLNRSSATVINVGAKVWVMDPAVKTIANSIGMPDYVLDAVRSIDGVKYAVPLYSGGALVKLRDGTYQAVTVIGLDDTSLYGWPRMKAGHIEDIYAENGFIAIDDAEFVKLNNPALGTDFELNDHRGKIVGIATVASSGLFGTPTLYTTYTRAVEYIPSARYTTSYVLVEPKSDADIAHIQAAVKSLGYVAYTKDEFMQRISRFYKYETGLGTNILLMTVISFIVGLSISGQTFYTFILENLEKFGALKAIGAKSHELVGMILFQATFTALTGYGLGVGICVALISLVRLRIPDYAALVTYFNLMLAFGMVVVIAGLSSYLGVRRVLRIEPFDIFRG</sequence>
<keyword evidence="11" id="KW-1185">Reference proteome</keyword>